<dbReference type="Pfam" id="PF13604">
    <property type="entry name" value="AAA_30"/>
    <property type="match status" value="1"/>
</dbReference>
<keyword evidence="4" id="KW-1185">Reference proteome</keyword>
<comment type="caution">
    <text evidence="3">The sequence shown here is derived from an EMBL/GenBank/DDBJ whole genome shotgun (WGS) entry which is preliminary data.</text>
</comment>
<dbReference type="SUPFAM" id="SSF55464">
    <property type="entry name" value="Origin of replication-binding domain, RBD-like"/>
    <property type="match status" value="1"/>
</dbReference>
<dbReference type="Proteomes" id="UP001500731">
    <property type="component" value="Unassembled WGS sequence"/>
</dbReference>
<sequence length="1346" mass="148438">MMTTNVMSAGDGYRYYTESVATADVQRRPGTAVTDYYTVDGNPPGVWMGRGAELLGMRGEVTEAQMRALYGEGLHPDADAITSQMGTAGARPEDIEKAIRLGRSYYTYDVKDTTLRKAIDKARTEFERLHGHRPDRDEHRQIRMREGAIVFRDVHGRQPLDNEELAKYVTNALKPAQHAMAGIDHTFSVPKSVSLAWALGDKKTARAIEGAHERAIARTLQRLEDEVLATRAGVNGVRQIDVEGGVIATRFRHYESRAGDPHLHDHVVISAKVQGSDGKWRSLDSRALLRNTVYLSESYNKNLFDELDQLGYRSTLRTVTDGKPPVLELDTVDPRLGELFSKRSKGIIPATDELVKEYIQEHGRTPDHIARRKISEQAWQQTRQKKETARTVTQLRTDVDQEARSRGLGSLVDQLRTPRNTSKLRALIDPLREPIDAHTAAAEIMANVESSRSTWGENHVKAEIERYLSQHRHRRFAITDGDRKQVVEQQQLERFLLRTTLQLDSIRVTPEHIHGRFQPLTRASDDESVYTSKGRTLYTSTRVLEAEARLLHAARTPAEQPAPVTAQTFAIALAAQPNKDTAQVRLAREIVTNRTRIVVGVGPAGAGKTSRSLRLAAHALRLEGQRMVGLAPSKHAAKVFQDEVHVPAFTIDGFLQAHHNAAAAKGCAVSARYQVKPGDVVVVDEAAMASTTHLDQVTTLVIDAGGFVRLVGDHAQITAVGAGGAFRLLRQEVGAVELENVYRFSDKHERDASLVLRESSPSVDPFAWYKDHQRIIAGSKERIAEILFNDYIADLTAGREAIMGAPTRAYVDELNGRAQALAVADGRVLPGPGADLNDGHQAHIGDRIMTRLNRRDLTMNQGRDSVDNGDIYIVHAVHSDGSLTVAHTRHGGTINLPADYVRTHTHLGYAFTAHQEQGNTVGGNNSLGQFVDGVSRGIVTAQTPRSSAYVLATRGVTNNVLYVETEPGQHPDEVLEQIARNVDTNLSAHEVIDLESTQDLNLARLVDEHADIAGLANEARFTALASRVLLDGAEVLTASDGWGAASAGLARAEKYGLRPADLLTQTWTERDFGDAEDIGAVMSWRIEKRLENLQEEGKLPPLPELGADTGRYEWAVDRDAQQHPDIPDTWREHLRERADYIDQRMTQRGIELTIELPSWTGQLGPIPATNKHLKRWMRLAAEIDLFRAKHKVPADDATAIPERLRNGEVGQTLAARVTALHKSTALRAARGNDRTVDLTAQLNKAEDLARLIDQKRPQADAERAAAAIDPSPRDQLAKKLDDLRKRTIDLAASASESTSAATDHAAAAEAARRASEEAARRREKTPEPATLPDLPAPARQNRGPSQ</sequence>
<organism evidence="3 4">
    <name type="scientific">Microbacterium panaciterrae</name>
    <dbReference type="NCBI Taxonomy" id="985759"/>
    <lineage>
        <taxon>Bacteria</taxon>
        <taxon>Bacillati</taxon>
        <taxon>Actinomycetota</taxon>
        <taxon>Actinomycetes</taxon>
        <taxon>Micrococcales</taxon>
        <taxon>Microbacteriaceae</taxon>
        <taxon>Microbacterium</taxon>
    </lineage>
</organism>
<evidence type="ECO:0000259" key="2">
    <source>
        <dbReference type="Pfam" id="PF08751"/>
    </source>
</evidence>
<dbReference type="InterPro" id="IPR027417">
    <property type="entry name" value="P-loop_NTPase"/>
</dbReference>
<accession>A0ABP8PAQ3</accession>
<feature type="domain" description="TrwC relaxase" evidence="2">
    <location>
        <begin position="9"/>
        <end position="404"/>
    </location>
</feature>
<dbReference type="Gene3D" id="2.30.30.940">
    <property type="match status" value="1"/>
</dbReference>
<dbReference type="Pfam" id="PF08751">
    <property type="entry name" value="TrwC"/>
    <property type="match status" value="1"/>
</dbReference>
<feature type="compositionally biased region" description="Basic and acidic residues" evidence="1">
    <location>
        <begin position="1310"/>
        <end position="1326"/>
    </location>
</feature>
<gene>
    <name evidence="3" type="ORF">GCM10023171_17740</name>
</gene>
<feature type="compositionally biased region" description="Low complexity" evidence="1">
    <location>
        <begin position="1291"/>
        <end position="1309"/>
    </location>
</feature>
<proteinExistence type="predicted"/>
<protein>
    <recommendedName>
        <fullName evidence="2">TrwC relaxase domain-containing protein</fullName>
    </recommendedName>
</protein>
<reference evidence="4" key="1">
    <citation type="journal article" date="2019" name="Int. J. Syst. Evol. Microbiol.">
        <title>The Global Catalogue of Microorganisms (GCM) 10K type strain sequencing project: providing services to taxonomists for standard genome sequencing and annotation.</title>
        <authorList>
            <consortium name="The Broad Institute Genomics Platform"/>
            <consortium name="The Broad Institute Genome Sequencing Center for Infectious Disease"/>
            <person name="Wu L."/>
            <person name="Ma J."/>
        </authorList>
    </citation>
    <scope>NUCLEOTIDE SEQUENCE [LARGE SCALE GENOMIC DNA]</scope>
    <source>
        <strain evidence="4">JCM 17839</strain>
    </source>
</reference>
<dbReference type="RefSeq" id="WP_345186198.1">
    <property type="nucleotide sequence ID" value="NZ_BAABGP010000012.1"/>
</dbReference>
<evidence type="ECO:0000256" key="1">
    <source>
        <dbReference type="SAM" id="MobiDB-lite"/>
    </source>
</evidence>
<dbReference type="Gene3D" id="3.40.50.300">
    <property type="entry name" value="P-loop containing nucleotide triphosphate hydrolases"/>
    <property type="match status" value="2"/>
</dbReference>
<dbReference type="InterPro" id="IPR014862">
    <property type="entry name" value="TrwC"/>
</dbReference>
<feature type="region of interest" description="Disordered" evidence="1">
    <location>
        <begin position="1291"/>
        <end position="1346"/>
    </location>
</feature>
<dbReference type="NCBIfam" id="NF041492">
    <property type="entry name" value="MobF"/>
    <property type="match status" value="1"/>
</dbReference>
<evidence type="ECO:0000313" key="4">
    <source>
        <dbReference type="Proteomes" id="UP001500731"/>
    </source>
</evidence>
<name>A0ABP8PAQ3_9MICO</name>
<evidence type="ECO:0000313" key="3">
    <source>
        <dbReference type="EMBL" id="GAA4484603.1"/>
    </source>
</evidence>
<dbReference type="EMBL" id="BAABGP010000012">
    <property type="protein sequence ID" value="GAA4484603.1"/>
    <property type="molecule type" value="Genomic_DNA"/>
</dbReference>
<dbReference type="SUPFAM" id="SSF52540">
    <property type="entry name" value="P-loop containing nucleoside triphosphate hydrolases"/>
    <property type="match status" value="2"/>
</dbReference>